<feature type="chain" id="PRO_5031478533" evidence="1">
    <location>
        <begin position="21"/>
        <end position="154"/>
    </location>
</feature>
<name>A0A7W6JTH4_9SPHN</name>
<keyword evidence="3" id="KW-1185">Reference proteome</keyword>
<reference evidence="2 3" key="1">
    <citation type="submission" date="2020-08" db="EMBL/GenBank/DDBJ databases">
        <title>Genomic Encyclopedia of Type Strains, Phase IV (KMG-IV): sequencing the most valuable type-strain genomes for metagenomic binning, comparative biology and taxonomic classification.</title>
        <authorList>
            <person name="Goeker M."/>
        </authorList>
    </citation>
    <scope>NUCLEOTIDE SEQUENCE [LARGE SCALE GENOMIC DNA]</scope>
    <source>
        <strain evidence="2 3">DSM 101806</strain>
    </source>
</reference>
<protein>
    <submittedName>
        <fullName evidence="2">Uncharacterized protein</fullName>
    </submittedName>
</protein>
<feature type="signal peptide" evidence="1">
    <location>
        <begin position="1"/>
        <end position="20"/>
    </location>
</feature>
<evidence type="ECO:0000256" key="1">
    <source>
        <dbReference type="SAM" id="SignalP"/>
    </source>
</evidence>
<dbReference type="RefSeq" id="WP_183998559.1">
    <property type="nucleotide sequence ID" value="NZ_JACIEH010000002.1"/>
</dbReference>
<organism evidence="2 3">
    <name type="scientific">Sphingomonas kyeonggiensis</name>
    <dbReference type="NCBI Taxonomy" id="1268553"/>
    <lineage>
        <taxon>Bacteria</taxon>
        <taxon>Pseudomonadati</taxon>
        <taxon>Pseudomonadota</taxon>
        <taxon>Alphaproteobacteria</taxon>
        <taxon>Sphingomonadales</taxon>
        <taxon>Sphingomonadaceae</taxon>
        <taxon>Sphingomonas</taxon>
    </lineage>
</organism>
<proteinExistence type="predicted"/>
<dbReference type="Proteomes" id="UP000557392">
    <property type="component" value="Unassembled WGS sequence"/>
</dbReference>
<evidence type="ECO:0000313" key="2">
    <source>
        <dbReference type="EMBL" id="MBB4099268.1"/>
    </source>
</evidence>
<keyword evidence="1" id="KW-0732">Signal</keyword>
<evidence type="ECO:0000313" key="3">
    <source>
        <dbReference type="Proteomes" id="UP000557392"/>
    </source>
</evidence>
<dbReference type="EMBL" id="JACIEH010000002">
    <property type="protein sequence ID" value="MBB4099268.1"/>
    <property type="molecule type" value="Genomic_DNA"/>
</dbReference>
<comment type="caution">
    <text evidence="2">The sequence shown here is derived from an EMBL/GenBank/DDBJ whole genome shotgun (WGS) entry which is preliminary data.</text>
</comment>
<gene>
    <name evidence="2" type="ORF">GGR46_002832</name>
</gene>
<accession>A0A7W6JTH4</accession>
<sequence length="154" mass="15785">MLPLALALLLGAALAFQALAGDELDLPLAGPVRGGAAVDDRAAIQPPVAIIDPGIARRSMFMPVFVETKEAAAAQGPLGGYSVVGVVQVGAAIYAIVQGPGEQTFRAVPGQRVGDWQLRSVTRDQVALSRGSERMQVRFGPGGPVTTAAGKGEQ</sequence>
<dbReference type="AlphaFoldDB" id="A0A7W6JTH4"/>